<name>A0A8B8AZ49_CRAVI</name>
<dbReference type="KEGG" id="cvn:111106172"/>
<dbReference type="GeneID" id="111106172"/>
<organism evidence="1 2">
    <name type="scientific">Crassostrea virginica</name>
    <name type="common">Eastern oyster</name>
    <dbReference type="NCBI Taxonomy" id="6565"/>
    <lineage>
        <taxon>Eukaryota</taxon>
        <taxon>Metazoa</taxon>
        <taxon>Spiralia</taxon>
        <taxon>Lophotrochozoa</taxon>
        <taxon>Mollusca</taxon>
        <taxon>Bivalvia</taxon>
        <taxon>Autobranchia</taxon>
        <taxon>Pteriomorphia</taxon>
        <taxon>Ostreida</taxon>
        <taxon>Ostreoidea</taxon>
        <taxon>Ostreidae</taxon>
        <taxon>Crassostrea</taxon>
    </lineage>
</organism>
<sequence>MDESDIDGSRRIYEMTRMGSMPVIIKDMILDPQADFDDLLDFADGLNVNMAGLNTMEEMQCRLCMHLDFLEMKGNVVEKVARQWNFSFHGKVIYLLNPIKVILVMCGPRVHEKRLIIRTIEHR</sequence>
<dbReference type="Proteomes" id="UP000694844">
    <property type="component" value="Chromosome 8"/>
</dbReference>
<evidence type="ECO:0000313" key="2">
    <source>
        <dbReference type="RefSeq" id="XP_022296435.1"/>
    </source>
</evidence>
<dbReference type="AlphaFoldDB" id="A0A8B8AZ49"/>
<protein>
    <submittedName>
        <fullName evidence="2">Uncharacterized protein LOC111106172</fullName>
    </submittedName>
</protein>
<accession>A0A8B8AZ49</accession>
<keyword evidence="1" id="KW-1185">Reference proteome</keyword>
<proteinExistence type="predicted"/>
<reference evidence="2" key="1">
    <citation type="submission" date="2025-08" db="UniProtKB">
        <authorList>
            <consortium name="RefSeq"/>
        </authorList>
    </citation>
    <scope>IDENTIFICATION</scope>
    <source>
        <tissue evidence="2">Whole sample</tissue>
    </source>
</reference>
<gene>
    <name evidence="2" type="primary">LOC111106172</name>
</gene>
<evidence type="ECO:0000313" key="1">
    <source>
        <dbReference type="Proteomes" id="UP000694844"/>
    </source>
</evidence>
<dbReference type="RefSeq" id="XP_022296435.1">
    <property type="nucleotide sequence ID" value="XM_022440727.1"/>
</dbReference>